<gene>
    <name evidence="1" type="ORF">DEO72_LG9g1565</name>
</gene>
<keyword evidence="2" id="KW-1185">Reference proteome</keyword>
<sequence>MLNCLILKNQYSLPAKIEKPRKRIKVVADGGEKSAEKNGVWRWGEEWCVEDKRRNGWRGENGLWENREKRKKRENECGAVGEKNDLWGG</sequence>
<evidence type="ECO:0000313" key="1">
    <source>
        <dbReference type="EMBL" id="QCE06551.1"/>
    </source>
</evidence>
<organism evidence="1 2">
    <name type="scientific">Vigna unguiculata</name>
    <name type="common">Cowpea</name>
    <dbReference type="NCBI Taxonomy" id="3917"/>
    <lineage>
        <taxon>Eukaryota</taxon>
        <taxon>Viridiplantae</taxon>
        <taxon>Streptophyta</taxon>
        <taxon>Embryophyta</taxon>
        <taxon>Tracheophyta</taxon>
        <taxon>Spermatophyta</taxon>
        <taxon>Magnoliopsida</taxon>
        <taxon>eudicotyledons</taxon>
        <taxon>Gunneridae</taxon>
        <taxon>Pentapetalae</taxon>
        <taxon>rosids</taxon>
        <taxon>fabids</taxon>
        <taxon>Fabales</taxon>
        <taxon>Fabaceae</taxon>
        <taxon>Papilionoideae</taxon>
        <taxon>50 kb inversion clade</taxon>
        <taxon>NPAAA clade</taxon>
        <taxon>indigoferoid/millettioid clade</taxon>
        <taxon>Phaseoleae</taxon>
        <taxon>Vigna</taxon>
    </lineage>
</organism>
<dbReference type="EMBL" id="CP039353">
    <property type="protein sequence ID" value="QCE06551.1"/>
    <property type="molecule type" value="Genomic_DNA"/>
</dbReference>
<proteinExistence type="predicted"/>
<evidence type="ECO:0000313" key="2">
    <source>
        <dbReference type="Proteomes" id="UP000501690"/>
    </source>
</evidence>
<dbReference type="Proteomes" id="UP000501690">
    <property type="component" value="Linkage Group LG9"/>
</dbReference>
<accession>A0A4D6N119</accession>
<protein>
    <submittedName>
        <fullName evidence="1">Uncharacterized protein</fullName>
    </submittedName>
</protein>
<dbReference type="AlphaFoldDB" id="A0A4D6N119"/>
<reference evidence="1 2" key="1">
    <citation type="submission" date="2019-04" db="EMBL/GenBank/DDBJ databases">
        <title>An improved genome assembly and genetic linkage map for asparagus bean, Vigna unguiculata ssp. sesquipedialis.</title>
        <authorList>
            <person name="Xia Q."/>
            <person name="Zhang R."/>
            <person name="Dong Y."/>
        </authorList>
    </citation>
    <scope>NUCLEOTIDE SEQUENCE [LARGE SCALE GENOMIC DNA]</scope>
    <source>
        <tissue evidence="1">Leaf</tissue>
    </source>
</reference>
<name>A0A4D6N119_VIGUN</name>